<name>A0ABY4EK65_9BACI</name>
<dbReference type="Gene3D" id="3.40.50.150">
    <property type="entry name" value="Vaccinia Virus protein VP39"/>
    <property type="match status" value="1"/>
</dbReference>
<gene>
    <name evidence="2" type="ORF">MUN89_00390</name>
</gene>
<evidence type="ECO:0000313" key="3">
    <source>
        <dbReference type="Proteomes" id="UP000831787"/>
    </source>
</evidence>
<evidence type="ECO:0000313" key="2">
    <source>
        <dbReference type="EMBL" id="UOQ44491.1"/>
    </source>
</evidence>
<dbReference type="PANTHER" id="PTHR43591">
    <property type="entry name" value="METHYLTRANSFERASE"/>
    <property type="match status" value="1"/>
</dbReference>
<dbReference type="CDD" id="cd02440">
    <property type="entry name" value="AdoMet_MTases"/>
    <property type="match status" value="1"/>
</dbReference>
<organism evidence="2 3">
    <name type="scientific">Halobacillus salinarum</name>
    <dbReference type="NCBI Taxonomy" id="2932257"/>
    <lineage>
        <taxon>Bacteria</taxon>
        <taxon>Bacillati</taxon>
        <taxon>Bacillota</taxon>
        <taxon>Bacilli</taxon>
        <taxon>Bacillales</taxon>
        <taxon>Bacillaceae</taxon>
        <taxon>Halobacillus</taxon>
    </lineage>
</organism>
<dbReference type="Proteomes" id="UP000831787">
    <property type="component" value="Chromosome"/>
</dbReference>
<keyword evidence="2" id="KW-0808">Transferase</keyword>
<sequence>MNDDVKKRVQETFSRNKEAYVQSKTHNNRTDLELISEWLTPEKDWTVLDIATGGGHVARQLSSSVSTVFATDITKDMLQNTARHLQGFPNIHYVVADAEELPFIDDMFDAVTCRIAPHHFPSPENFIKETARVLKPGGSFLMIDNVAPEDDELDSFYNQFEYIRDPSHCRALKVSEWKRLLANYYLPVHRELARRKQMKFSDWVSRTVKEKPMQDQIERWFINAPEKAKTYFSIIEQNHHIETFEIDEWKILTKKQ</sequence>
<reference evidence="2 3" key="1">
    <citation type="submission" date="2022-04" db="EMBL/GenBank/DDBJ databases">
        <title>Halobacillus sp. isolated from saltern.</title>
        <authorList>
            <person name="Won M."/>
            <person name="Lee C.-M."/>
            <person name="Woen H.-Y."/>
            <person name="Kwon S.-W."/>
        </authorList>
    </citation>
    <scope>NUCLEOTIDE SEQUENCE [LARGE SCALE GENOMIC DNA]</scope>
    <source>
        <strain evidence="2 3">SSBR10-3</strain>
    </source>
</reference>
<dbReference type="GO" id="GO:0016491">
    <property type="term" value="F:oxidoreductase activity"/>
    <property type="evidence" value="ECO:0007669"/>
    <property type="project" value="UniProtKB-KW"/>
</dbReference>
<evidence type="ECO:0000259" key="1">
    <source>
        <dbReference type="Pfam" id="PF08241"/>
    </source>
</evidence>
<dbReference type="InterPro" id="IPR029063">
    <property type="entry name" value="SAM-dependent_MTases_sf"/>
</dbReference>
<dbReference type="Pfam" id="PF08241">
    <property type="entry name" value="Methyltransf_11"/>
    <property type="match status" value="1"/>
</dbReference>
<dbReference type="SUPFAM" id="SSF53335">
    <property type="entry name" value="S-adenosyl-L-methionine-dependent methyltransferases"/>
    <property type="match status" value="1"/>
</dbReference>
<protein>
    <submittedName>
        <fullName evidence="2">Class I SAM-dependent methyltransferase</fullName>
    </submittedName>
</protein>
<dbReference type="EMBL" id="CP095073">
    <property type="protein sequence ID" value="UOQ44491.1"/>
    <property type="molecule type" value="Genomic_DNA"/>
</dbReference>
<keyword evidence="2" id="KW-0489">Methyltransferase</keyword>
<dbReference type="GO" id="GO:0008168">
    <property type="term" value="F:methyltransferase activity"/>
    <property type="evidence" value="ECO:0007669"/>
    <property type="project" value="UniProtKB-KW"/>
</dbReference>
<dbReference type="InterPro" id="IPR013216">
    <property type="entry name" value="Methyltransf_11"/>
</dbReference>
<keyword evidence="2" id="KW-0560">Oxidoreductase</keyword>
<dbReference type="GO" id="GO:0032259">
    <property type="term" value="P:methylation"/>
    <property type="evidence" value="ECO:0007669"/>
    <property type="project" value="UniProtKB-KW"/>
</dbReference>
<dbReference type="RefSeq" id="WP_244710493.1">
    <property type="nucleotide sequence ID" value="NZ_CP095073.1"/>
</dbReference>
<proteinExistence type="predicted"/>
<feature type="domain" description="Methyltransferase type 11" evidence="1">
    <location>
        <begin position="48"/>
        <end position="141"/>
    </location>
</feature>
<accession>A0ABY4EK65</accession>
<keyword evidence="3" id="KW-1185">Reference proteome</keyword>